<dbReference type="EMBL" id="FMAH01000042">
    <property type="protein sequence ID" value="SCB43928.1"/>
    <property type="molecule type" value="Genomic_DNA"/>
</dbReference>
<dbReference type="AlphaFoldDB" id="A0A1C3WVC9"/>
<dbReference type="Proteomes" id="UP000199435">
    <property type="component" value="Unassembled WGS sequence"/>
</dbReference>
<feature type="compositionally biased region" description="Basic and acidic residues" evidence="1">
    <location>
        <begin position="86"/>
        <end position="95"/>
    </location>
</feature>
<feature type="region of interest" description="Disordered" evidence="1">
    <location>
        <begin position="55"/>
        <end position="95"/>
    </location>
</feature>
<name>A0A1C3WVC9_9HYPH</name>
<protein>
    <submittedName>
        <fullName evidence="2">Uncharacterized protein</fullName>
    </submittedName>
</protein>
<sequence>MSRKIALVGSKLATEGREDAGGLVARIVRLGRQSLAVTLSALLFLQPAIANAQSVSAAGSAPTTNQPSIGAAPNGQNSHKNVCRSRMRDSRRYLF</sequence>
<organism evidence="2 3">
    <name type="scientific">Rhizobium miluonense</name>
    <dbReference type="NCBI Taxonomy" id="411945"/>
    <lineage>
        <taxon>Bacteria</taxon>
        <taxon>Pseudomonadati</taxon>
        <taxon>Pseudomonadota</taxon>
        <taxon>Alphaproteobacteria</taxon>
        <taxon>Hyphomicrobiales</taxon>
        <taxon>Rhizobiaceae</taxon>
        <taxon>Rhizobium/Agrobacterium group</taxon>
        <taxon>Rhizobium</taxon>
    </lineage>
</organism>
<evidence type="ECO:0000313" key="2">
    <source>
        <dbReference type="EMBL" id="SCB43928.1"/>
    </source>
</evidence>
<gene>
    <name evidence="2" type="ORF">GA0061102_10427</name>
</gene>
<reference evidence="3" key="1">
    <citation type="submission" date="2016-08" db="EMBL/GenBank/DDBJ databases">
        <authorList>
            <person name="Varghese N."/>
            <person name="Submissions Spin"/>
        </authorList>
    </citation>
    <scope>NUCLEOTIDE SEQUENCE [LARGE SCALE GENOMIC DNA]</scope>
    <source>
        <strain evidence="3">HAMBI 2971</strain>
    </source>
</reference>
<feature type="compositionally biased region" description="Polar residues" evidence="1">
    <location>
        <begin position="55"/>
        <end position="80"/>
    </location>
</feature>
<proteinExistence type="predicted"/>
<evidence type="ECO:0000313" key="3">
    <source>
        <dbReference type="Proteomes" id="UP000199435"/>
    </source>
</evidence>
<accession>A0A1C3WVC9</accession>
<evidence type="ECO:0000256" key="1">
    <source>
        <dbReference type="SAM" id="MobiDB-lite"/>
    </source>
</evidence>
<keyword evidence="3" id="KW-1185">Reference proteome</keyword>